<dbReference type="EMBL" id="JBHUHT010000009">
    <property type="protein sequence ID" value="MFD2095363.1"/>
    <property type="molecule type" value="Genomic_DNA"/>
</dbReference>
<protein>
    <submittedName>
        <fullName evidence="5">Efflux RND transporter periplasmic adaptor subunit</fullName>
    </submittedName>
</protein>
<evidence type="ECO:0000259" key="4">
    <source>
        <dbReference type="Pfam" id="PF25917"/>
    </source>
</evidence>
<evidence type="ECO:0000256" key="2">
    <source>
        <dbReference type="SAM" id="SignalP"/>
    </source>
</evidence>
<keyword evidence="2" id="KW-0732">Signal</keyword>
<name>A0ABW4XLR7_9GAMM</name>
<gene>
    <name evidence="5" type="ORF">ACFSJ3_05145</name>
</gene>
<dbReference type="Gene3D" id="1.10.287.470">
    <property type="entry name" value="Helix hairpin bin"/>
    <property type="match status" value="1"/>
</dbReference>
<dbReference type="PANTHER" id="PTHR30469">
    <property type="entry name" value="MULTIDRUG RESISTANCE PROTEIN MDTA"/>
    <property type="match status" value="1"/>
</dbReference>
<keyword evidence="6" id="KW-1185">Reference proteome</keyword>
<dbReference type="Pfam" id="PF25876">
    <property type="entry name" value="HH_MFP_RND"/>
    <property type="match status" value="1"/>
</dbReference>
<evidence type="ECO:0000259" key="3">
    <source>
        <dbReference type="Pfam" id="PF25876"/>
    </source>
</evidence>
<dbReference type="InterPro" id="IPR058625">
    <property type="entry name" value="MdtA-like_BSH"/>
</dbReference>
<comment type="caution">
    <text evidence="5">The sequence shown here is derived from an EMBL/GenBank/DDBJ whole genome shotgun (WGS) entry which is preliminary data.</text>
</comment>
<feature type="domain" description="Multidrug resistance protein MdtA-like barrel-sandwich hybrid" evidence="4">
    <location>
        <begin position="68"/>
        <end position="185"/>
    </location>
</feature>
<dbReference type="RefSeq" id="WP_345338531.1">
    <property type="nucleotide sequence ID" value="NZ_BAABLI010000006.1"/>
</dbReference>
<evidence type="ECO:0000313" key="5">
    <source>
        <dbReference type="EMBL" id="MFD2095363.1"/>
    </source>
</evidence>
<evidence type="ECO:0000256" key="1">
    <source>
        <dbReference type="ARBA" id="ARBA00009477"/>
    </source>
</evidence>
<dbReference type="Gene3D" id="2.40.50.100">
    <property type="match status" value="1"/>
</dbReference>
<dbReference type="InterPro" id="IPR058624">
    <property type="entry name" value="MdtA-like_HH"/>
</dbReference>
<dbReference type="PANTHER" id="PTHR30469:SF20">
    <property type="entry name" value="EFFLUX RND TRANSPORTER PERIPLASMIC ADAPTOR SUBUNIT"/>
    <property type="match status" value="1"/>
</dbReference>
<dbReference type="PROSITE" id="PS51257">
    <property type="entry name" value="PROKAR_LIPOPROTEIN"/>
    <property type="match status" value="1"/>
</dbReference>
<comment type="similarity">
    <text evidence="1">Belongs to the membrane fusion protein (MFP) (TC 8.A.1) family.</text>
</comment>
<accession>A0ABW4XLR7</accession>
<feature type="chain" id="PRO_5045969081" evidence="2">
    <location>
        <begin position="31"/>
        <end position="370"/>
    </location>
</feature>
<proteinExistence type="inferred from homology"/>
<feature type="signal peptide" evidence="2">
    <location>
        <begin position="1"/>
        <end position="30"/>
    </location>
</feature>
<dbReference type="SUPFAM" id="SSF111369">
    <property type="entry name" value="HlyD-like secretion proteins"/>
    <property type="match status" value="1"/>
</dbReference>
<sequence>MKTHCVTKRSLPTALLSLAGAVLLSACSEAPIEPKLPQNVQVLRVGAELHGTERDFPAVIQANNLSTLSFRVSGELIELPVTSGMQVKKGDLLAKIDPADFRRQVTDTEATFKLAELNFGRAQKLIKTGAISASEHDKLQAEFLIAKANYEIAKTDLGFTELRAPKDGTVGSVIVDNYENLQVGQEVLSLHDSGHFEVQVNVSEQLLALARRDTPQDLEHQVTFESLPGKTFVARSYEMETEKDPNTKSYRAKLLMENPTDVPILPGMSAVVTVDMSKIERNTFEGLVLPSSAVVFQPDSNVDGQNAFVWKLADDEKTVVMQPVQTGQLSKVGIELKGGVKPGDVIVVYGQQQLFEGAPVNVVSEKEING</sequence>
<dbReference type="InterPro" id="IPR006143">
    <property type="entry name" value="RND_pump_MFP"/>
</dbReference>
<dbReference type="Gene3D" id="2.40.420.20">
    <property type="match status" value="1"/>
</dbReference>
<dbReference type="Pfam" id="PF25917">
    <property type="entry name" value="BSH_RND"/>
    <property type="match status" value="1"/>
</dbReference>
<feature type="domain" description="Multidrug resistance protein MdtA-like alpha-helical hairpin" evidence="3">
    <location>
        <begin position="102"/>
        <end position="159"/>
    </location>
</feature>
<evidence type="ECO:0000313" key="6">
    <source>
        <dbReference type="Proteomes" id="UP001597380"/>
    </source>
</evidence>
<organism evidence="5 6">
    <name type="scientific">Corallincola platygyrae</name>
    <dbReference type="NCBI Taxonomy" id="1193278"/>
    <lineage>
        <taxon>Bacteria</taxon>
        <taxon>Pseudomonadati</taxon>
        <taxon>Pseudomonadota</taxon>
        <taxon>Gammaproteobacteria</taxon>
        <taxon>Alteromonadales</taxon>
        <taxon>Psychromonadaceae</taxon>
        <taxon>Corallincola</taxon>
    </lineage>
</organism>
<dbReference type="Proteomes" id="UP001597380">
    <property type="component" value="Unassembled WGS sequence"/>
</dbReference>
<dbReference type="NCBIfam" id="TIGR01730">
    <property type="entry name" value="RND_mfp"/>
    <property type="match status" value="1"/>
</dbReference>
<dbReference type="Gene3D" id="2.40.30.170">
    <property type="match status" value="1"/>
</dbReference>
<reference evidence="6" key="1">
    <citation type="journal article" date="2019" name="Int. J. Syst. Evol. Microbiol.">
        <title>The Global Catalogue of Microorganisms (GCM) 10K type strain sequencing project: providing services to taxonomists for standard genome sequencing and annotation.</title>
        <authorList>
            <consortium name="The Broad Institute Genomics Platform"/>
            <consortium name="The Broad Institute Genome Sequencing Center for Infectious Disease"/>
            <person name="Wu L."/>
            <person name="Ma J."/>
        </authorList>
    </citation>
    <scope>NUCLEOTIDE SEQUENCE [LARGE SCALE GENOMIC DNA]</scope>
    <source>
        <strain evidence="6">CGMCC 1.10992</strain>
    </source>
</reference>